<evidence type="ECO:0000256" key="15">
    <source>
        <dbReference type="ARBA" id="ARBA00022989"/>
    </source>
</evidence>
<dbReference type="Proteomes" id="UP000015106">
    <property type="component" value="Chromosome 7"/>
</dbReference>
<keyword evidence="8" id="KW-0808">Transferase</keyword>
<comment type="subcellular location">
    <subcellularLocation>
        <location evidence="1">Cell membrane</location>
        <topology evidence="1">Single-pass type I membrane protein</topology>
    </subcellularLocation>
</comment>
<dbReference type="SMART" id="SM00220">
    <property type="entry name" value="S_TKc"/>
    <property type="match status" value="1"/>
</dbReference>
<dbReference type="SUPFAM" id="SSF52058">
    <property type="entry name" value="L domain-like"/>
    <property type="match status" value="1"/>
</dbReference>
<dbReference type="PROSITE" id="PS50011">
    <property type="entry name" value="PROTEIN_KINASE_DOM"/>
    <property type="match status" value="1"/>
</dbReference>
<comment type="catalytic activity">
    <reaction evidence="19">
        <text>L-threonyl-[protein] + ATP = O-phospho-L-threonyl-[protein] + ADP + H(+)</text>
        <dbReference type="Rhea" id="RHEA:46608"/>
        <dbReference type="Rhea" id="RHEA-COMP:11060"/>
        <dbReference type="Rhea" id="RHEA-COMP:11605"/>
        <dbReference type="ChEBI" id="CHEBI:15378"/>
        <dbReference type="ChEBI" id="CHEBI:30013"/>
        <dbReference type="ChEBI" id="CHEBI:30616"/>
        <dbReference type="ChEBI" id="CHEBI:61977"/>
        <dbReference type="ChEBI" id="CHEBI:456216"/>
        <dbReference type="EC" id="2.7.11.1"/>
    </reaction>
</comment>
<evidence type="ECO:0000256" key="19">
    <source>
        <dbReference type="ARBA" id="ARBA00047899"/>
    </source>
</evidence>
<dbReference type="Gene3D" id="3.30.200.20">
    <property type="entry name" value="Phosphorylase Kinase, domain 1"/>
    <property type="match status" value="1"/>
</dbReference>
<dbReference type="Gene3D" id="1.10.510.10">
    <property type="entry name" value="Transferase(Phosphotransferase) domain 1"/>
    <property type="match status" value="1"/>
</dbReference>
<evidence type="ECO:0000259" key="23">
    <source>
        <dbReference type="PROSITE" id="PS50011"/>
    </source>
</evidence>
<keyword evidence="9" id="KW-0812">Transmembrane</keyword>
<evidence type="ECO:0000256" key="4">
    <source>
        <dbReference type="ARBA" id="ARBA00022475"/>
    </source>
</evidence>
<evidence type="ECO:0000256" key="20">
    <source>
        <dbReference type="ARBA" id="ARBA00048679"/>
    </source>
</evidence>
<dbReference type="FunFam" id="3.80.10.10:FF:000041">
    <property type="entry name" value="LRR receptor-like serine/threonine-protein kinase ERECTA"/>
    <property type="match status" value="1"/>
</dbReference>
<keyword evidence="6" id="KW-0433">Leucine-rich repeat</keyword>
<dbReference type="GO" id="GO:0009742">
    <property type="term" value="P:brassinosteroid mediated signaling pathway"/>
    <property type="evidence" value="ECO:0007669"/>
    <property type="project" value="UniProtKB-KW"/>
</dbReference>
<accession>A0A8R7QW22</accession>
<evidence type="ECO:0000313" key="24">
    <source>
        <dbReference type="EnsemblPlants" id="TuG1812G0700001553.01.T01"/>
    </source>
</evidence>
<feature type="domain" description="Protein kinase" evidence="23">
    <location>
        <begin position="263"/>
        <end position="543"/>
    </location>
</feature>
<evidence type="ECO:0000256" key="13">
    <source>
        <dbReference type="ARBA" id="ARBA00022777"/>
    </source>
</evidence>
<dbReference type="Pfam" id="PF00560">
    <property type="entry name" value="LRR_1"/>
    <property type="match status" value="2"/>
</dbReference>
<dbReference type="InterPro" id="IPR001611">
    <property type="entry name" value="Leu-rich_rpt"/>
</dbReference>
<dbReference type="InterPro" id="IPR050647">
    <property type="entry name" value="Plant_LRR-RLKs"/>
</dbReference>
<dbReference type="InterPro" id="IPR011009">
    <property type="entry name" value="Kinase-like_dom_sf"/>
</dbReference>
<keyword evidence="11" id="KW-0677">Repeat</keyword>
<dbReference type="FunFam" id="1.10.510.10:FF:000569">
    <property type="entry name" value="Serine/threonine-protein kinase-like protein CCR4"/>
    <property type="match status" value="1"/>
</dbReference>
<evidence type="ECO:0000256" key="14">
    <source>
        <dbReference type="ARBA" id="ARBA00022840"/>
    </source>
</evidence>
<dbReference type="CDD" id="cd14066">
    <property type="entry name" value="STKc_IRAK"/>
    <property type="match status" value="1"/>
</dbReference>
<protein>
    <recommendedName>
        <fullName evidence="3">non-specific serine/threonine protein kinase</fullName>
        <ecNumber evidence="3">2.7.11.1</ecNumber>
    </recommendedName>
</protein>
<keyword evidence="12 21" id="KW-0547">Nucleotide-binding</keyword>
<dbReference type="GO" id="GO:0004674">
    <property type="term" value="F:protein serine/threonine kinase activity"/>
    <property type="evidence" value="ECO:0007669"/>
    <property type="project" value="UniProtKB-KW"/>
</dbReference>
<evidence type="ECO:0000256" key="10">
    <source>
        <dbReference type="ARBA" id="ARBA00022729"/>
    </source>
</evidence>
<evidence type="ECO:0000313" key="25">
    <source>
        <dbReference type="Proteomes" id="UP000015106"/>
    </source>
</evidence>
<keyword evidence="5" id="KW-0723">Serine/threonine-protein kinase</keyword>
<keyword evidence="13" id="KW-0418">Kinase</keyword>
<organism evidence="24 25">
    <name type="scientific">Triticum urartu</name>
    <name type="common">Red wild einkorn</name>
    <name type="synonym">Crithodium urartu</name>
    <dbReference type="NCBI Taxonomy" id="4572"/>
    <lineage>
        <taxon>Eukaryota</taxon>
        <taxon>Viridiplantae</taxon>
        <taxon>Streptophyta</taxon>
        <taxon>Embryophyta</taxon>
        <taxon>Tracheophyta</taxon>
        <taxon>Spermatophyta</taxon>
        <taxon>Magnoliopsida</taxon>
        <taxon>Liliopsida</taxon>
        <taxon>Poales</taxon>
        <taxon>Poaceae</taxon>
        <taxon>BOP clade</taxon>
        <taxon>Pooideae</taxon>
        <taxon>Triticodae</taxon>
        <taxon>Triticeae</taxon>
        <taxon>Triticinae</taxon>
        <taxon>Triticum</taxon>
    </lineage>
</organism>
<dbReference type="Gene3D" id="3.80.10.10">
    <property type="entry name" value="Ribonuclease Inhibitor"/>
    <property type="match status" value="1"/>
</dbReference>
<dbReference type="SUPFAM" id="SSF56112">
    <property type="entry name" value="Protein kinase-like (PK-like)"/>
    <property type="match status" value="1"/>
</dbReference>
<dbReference type="InterPro" id="IPR008271">
    <property type="entry name" value="Ser/Thr_kinase_AS"/>
</dbReference>
<evidence type="ECO:0000256" key="21">
    <source>
        <dbReference type="PROSITE-ProRule" id="PRU10141"/>
    </source>
</evidence>
<feature type="compositionally biased region" description="Low complexity" evidence="22">
    <location>
        <begin position="547"/>
        <end position="557"/>
    </location>
</feature>
<dbReference type="PROSITE" id="PS00107">
    <property type="entry name" value="PROTEIN_KINASE_ATP"/>
    <property type="match status" value="1"/>
</dbReference>
<dbReference type="PROSITE" id="PS00108">
    <property type="entry name" value="PROTEIN_KINASE_ST"/>
    <property type="match status" value="1"/>
</dbReference>
<evidence type="ECO:0000256" key="9">
    <source>
        <dbReference type="ARBA" id="ARBA00022692"/>
    </source>
</evidence>
<evidence type="ECO:0000256" key="3">
    <source>
        <dbReference type="ARBA" id="ARBA00012513"/>
    </source>
</evidence>
<dbReference type="InterPro" id="IPR017441">
    <property type="entry name" value="Protein_kinase_ATP_BS"/>
</dbReference>
<dbReference type="PANTHER" id="PTHR48056">
    <property type="entry name" value="LRR RECEPTOR-LIKE SERINE/THREONINE-PROTEIN KINASE-RELATED"/>
    <property type="match status" value="1"/>
</dbReference>
<dbReference type="GO" id="GO:0005524">
    <property type="term" value="F:ATP binding"/>
    <property type="evidence" value="ECO:0007669"/>
    <property type="project" value="UniProtKB-UniRule"/>
</dbReference>
<keyword evidence="10" id="KW-0732">Signal</keyword>
<evidence type="ECO:0000256" key="2">
    <source>
        <dbReference type="ARBA" id="ARBA00009592"/>
    </source>
</evidence>
<reference evidence="25" key="1">
    <citation type="journal article" date="2013" name="Nature">
        <title>Draft genome of the wheat A-genome progenitor Triticum urartu.</title>
        <authorList>
            <person name="Ling H.Q."/>
            <person name="Zhao S."/>
            <person name="Liu D."/>
            <person name="Wang J."/>
            <person name="Sun H."/>
            <person name="Zhang C."/>
            <person name="Fan H."/>
            <person name="Li D."/>
            <person name="Dong L."/>
            <person name="Tao Y."/>
            <person name="Gao C."/>
            <person name="Wu H."/>
            <person name="Li Y."/>
            <person name="Cui Y."/>
            <person name="Guo X."/>
            <person name="Zheng S."/>
            <person name="Wang B."/>
            <person name="Yu K."/>
            <person name="Liang Q."/>
            <person name="Yang W."/>
            <person name="Lou X."/>
            <person name="Chen J."/>
            <person name="Feng M."/>
            <person name="Jian J."/>
            <person name="Zhang X."/>
            <person name="Luo G."/>
            <person name="Jiang Y."/>
            <person name="Liu J."/>
            <person name="Wang Z."/>
            <person name="Sha Y."/>
            <person name="Zhang B."/>
            <person name="Wu H."/>
            <person name="Tang D."/>
            <person name="Shen Q."/>
            <person name="Xue P."/>
            <person name="Zou S."/>
            <person name="Wang X."/>
            <person name="Liu X."/>
            <person name="Wang F."/>
            <person name="Yang Y."/>
            <person name="An X."/>
            <person name="Dong Z."/>
            <person name="Zhang K."/>
            <person name="Zhang X."/>
            <person name="Luo M.C."/>
            <person name="Dvorak J."/>
            <person name="Tong Y."/>
            <person name="Wang J."/>
            <person name="Yang H."/>
            <person name="Li Z."/>
            <person name="Wang D."/>
            <person name="Zhang A."/>
            <person name="Wang J."/>
        </authorList>
    </citation>
    <scope>NUCLEOTIDE SEQUENCE</scope>
    <source>
        <strain evidence="25">cv. G1812</strain>
    </source>
</reference>
<evidence type="ECO:0000256" key="22">
    <source>
        <dbReference type="SAM" id="MobiDB-lite"/>
    </source>
</evidence>
<dbReference type="FunFam" id="3.80.10.10:FF:000111">
    <property type="entry name" value="LRR receptor-like serine/threonine-protein kinase ERECTA"/>
    <property type="match status" value="1"/>
</dbReference>
<keyword evidence="18" id="KW-0325">Glycoprotein</keyword>
<dbReference type="InterPro" id="IPR032675">
    <property type="entry name" value="LRR_dom_sf"/>
</dbReference>
<dbReference type="GO" id="GO:0006950">
    <property type="term" value="P:response to stress"/>
    <property type="evidence" value="ECO:0007669"/>
    <property type="project" value="UniProtKB-ARBA"/>
</dbReference>
<evidence type="ECO:0000256" key="11">
    <source>
        <dbReference type="ARBA" id="ARBA00022737"/>
    </source>
</evidence>
<dbReference type="GO" id="GO:0033612">
    <property type="term" value="F:receptor serine/threonine kinase binding"/>
    <property type="evidence" value="ECO:0007669"/>
    <property type="project" value="TreeGrafter"/>
</dbReference>
<feature type="region of interest" description="Disordered" evidence="22">
    <location>
        <begin position="543"/>
        <end position="564"/>
    </location>
</feature>
<comment type="catalytic activity">
    <reaction evidence="20">
        <text>L-seryl-[protein] + ATP = O-phospho-L-seryl-[protein] + ADP + H(+)</text>
        <dbReference type="Rhea" id="RHEA:17989"/>
        <dbReference type="Rhea" id="RHEA-COMP:9863"/>
        <dbReference type="Rhea" id="RHEA-COMP:11604"/>
        <dbReference type="ChEBI" id="CHEBI:15378"/>
        <dbReference type="ChEBI" id="CHEBI:29999"/>
        <dbReference type="ChEBI" id="CHEBI:30616"/>
        <dbReference type="ChEBI" id="CHEBI:83421"/>
        <dbReference type="ChEBI" id="CHEBI:456216"/>
        <dbReference type="EC" id="2.7.11.1"/>
    </reaction>
</comment>
<comment type="similarity">
    <text evidence="2">Belongs to the RLP family.</text>
</comment>
<dbReference type="AlphaFoldDB" id="A0A8R7QW22"/>
<reference evidence="24" key="3">
    <citation type="submission" date="2022-06" db="UniProtKB">
        <authorList>
            <consortium name="EnsemblPlants"/>
        </authorList>
    </citation>
    <scope>IDENTIFICATION</scope>
</reference>
<evidence type="ECO:0000256" key="16">
    <source>
        <dbReference type="ARBA" id="ARBA00023136"/>
    </source>
</evidence>
<evidence type="ECO:0000256" key="8">
    <source>
        <dbReference type="ARBA" id="ARBA00022679"/>
    </source>
</evidence>
<evidence type="ECO:0000256" key="7">
    <source>
        <dbReference type="ARBA" id="ARBA00022626"/>
    </source>
</evidence>
<evidence type="ECO:0000256" key="18">
    <source>
        <dbReference type="ARBA" id="ARBA00023180"/>
    </source>
</evidence>
<dbReference type="InterPro" id="IPR000719">
    <property type="entry name" value="Prot_kinase_dom"/>
</dbReference>
<keyword evidence="17" id="KW-0675">Receptor</keyword>
<evidence type="ECO:0000256" key="6">
    <source>
        <dbReference type="ARBA" id="ARBA00022614"/>
    </source>
</evidence>
<dbReference type="PANTHER" id="PTHR48056:SF23">
    <property type="entry name" value="PROTEIN KINASE DOMAIN-CONTAINING PROTEIN"/>
    <property type="match status" value="1"/>
</dbReference>
<evidence type="ECO:0000256" key="12">
    <source>
        <dbReference type="ARBA" id="ARBA00022741"/>
    </source>
</evidence>
<reference evidence="24" key="2">
    <citation type="submission" date="2018-03" db="EMBL/GenBank/DDBJ databases">
        <title>The Triticum urartu genome reveals the dynamic nature of wheat genome evolution.</title>
        <authorList>
            <person name="Ling H."/>
            <person name="Ma B."/>
            <person name="Shi X."/>
            <person name="Liu H."/>
            <person name="Dong L."/>
            <person name="Sun H."/>
            <person name="Cao Y."/>
            <person name="Gao Q."/>
            <person name="Zheng S."/>
            <person name="Li Y."/>
            <person name="Yu Y."/>
            <person name="Du H."/>
            <person name="Qi M."/>
            <person name="Li Y."/>
            <person name="Yu H."/>
            <person name="Cui Y."/>
            <person name="Wang N."/>
            <person name="Chen C."/>
            <person name="Wu H."/>
            <person name="Zhao Y."/>
            <person name="Zhang J."/>
            <person name="Li Y."/>
            <person name="Zhou W."/>
            <person name="Zhang B."/>
            <person name="Hu W."/>
            <person name="Eijk M."/>
            <person name="Tang J."/>
            <person name="Witsenboer H."/>
            <person name="Zhao S."/>
            <person name="Li Z."/>
            <person name="Zhang A."/>
            <person name="Wang D."/>
            <person name="Liang C."/>
        </authorList>
    </citation>
    <scope>NUCLEOTIDE SEQUENCE [LARGE SCALE GENOMIC DNA]</scope>
    <source>
        <strain evidence="24">cv. G1812</strain>
    </source>
</reference>
<dbReference type="FunFam" id="3.30.200.20:FF:000260">
    <property type="entry name" value="LRR receptor-like serine/threonine-protein kinase RPK2"/>
    <property type="match status" value="1"/>
</dbReference>
<evidence type="ECO:0000256" key="17">
    <source>
        <dbReference type="ARBA" id="ARBA00023170"/>
    </source>
</evidence>
<dbReference type="Gramene" id="TuG1812G0700001553.01.T01">
    <property type="protein sequence ID" value="TuG1812G0700001553.01.T01"/>
    <property type="gene ID" value="TuG1812G0700001553.01"/>
</dbReference>
<keyword evidence="15" id="KW-1133">Transmembrane helix</keyword>
<feature type="binding site" evidence="21">
    <location>
        <position position="292"/>
    </location>
    <ligand>
        <name>ATP</name>
        <dbReference type="ChEBI" id="CHEBI:30616"/>
    </ligand>
</feature>
<keyword evidence="25" id="KW-1185">Reference proteome</keyword>
<keyword evidence="7" id="KW-1070">Brassinosteroid signaling pathway</keyword>
<keyword evidence="16" id="KW-0472">Membrane</keyword>
<dbReference type="Pfam" id="PF00069">
    <property type="entry name" value="Pkinase"/>
    <property type="match status" value="1"/>
</dbReference>
<keyword evidence="14 21" id="KW-0067">ATP-binding</keyword>
<name>A0A8R7QW22_TRIUA</name>
<dbReference type="EC" id="2.7.11.1" evidence="3"/>
<evidence type="ECO:0000256" key="5">
    <source>
        <dbReference type="ARBA" id="ARBA00022527"/>
    </source>
</evidence>
<dbReference type="GO" id="GO:0005886">
    <property type="term" value="C:plasma membrane"/>
    <property type="evidence" value="ECO:0007669"/>
    <property type="project" value="UniProtKB-SubCell"/>
</dbReference>
<dbReference type="EnsemblPlants" id="TuG1812G0700001553.01.T01">
    <property type="protein sequence ID" value="TuG1812G0700001553.01.T01"/>
    <property type="gene ID" value="TuG1812G0700001553.01"/>
</dbReference>
<keyword evidence="4" id="KW-1003">Cell membrane</keyword>
<sequence length="564" mass="60753">MDFSHNSLSRDIPASLGKCINTTMINWSGNKLVGPIPPEIGNLVNLGVLNLSQNSLHGALPAQVSSCSKLYILDLSFNSLHGSALMTLVMLLELQLGGNILGGSIPSSLGKLIKLIALNLSSNGLVGDLPTPLGNLVELQSLDLSVNNLTGGLGALGTLHSLHALNLSYNRFSGPVPEYLLKFLNSTPSSFNGNSGLCVSCHDSDSSCKRSDVLKPCGGSGKKGIKHRFKNRDSKTKSEETISNLLEGSSSKLNEIIEKTENFDDKYVIGTGAHGTVYKATLNSGEVFAIKKLAISARSSSYKSMIRELKTLGKVRHRNLIKLKEFWVRGDSGFILYDFMEHGSLYDVLHRIRTPSLDWSMRYNIALGTAHGLAYLHHDSVPAIIHRDIKPSNILLNKDMVPRIADFGIAKIMDQCSAAPQSTGVVGTTGYMAPELAFSTRNSIKTDVYSYGVVLLELITGKTAVDPSFPENMDIVGWVPHALNGTEQIGPVCDPALLDEVYSTVEMEEVRKVLRLALRCTANEPSRRPSMVDVVKELTDARFAGIPSSSKQGKPGSSSGGGSS</sequence>
<proteinExistence type="inferred from homology"/>
<evidence type="ECO:0000256" key="1">
    <source>
        <dbReference type="ARBA" id="ARBA00004251"/>
    </source>
</evidence>